<reference evidence="2" key="2">
    <citation type="submission" date="2023-11" db="UniProtKB">
        <authorList>
            <consortium name="WormBaseParasite"/>
        </authorList>
    </citation>
    <scope>IDENTIFICATION</scope>
</reference>
<evidence type="ECO:0008006" key="3">
    <source>
        <dbReference type="Google" id="ProtNLM"/>
    </source>
</evidence>
<sequence length="307" mass="34814">MRSRSLNVEGFGALFLNFAFVSGVFGLRKNMAYQPEVVLPELFPEKSVSTLPSVPPLPRPPMLQLSSDYPRWKKRMQAFLDLAPVSHHFIHVLSSLSEDAFARANAAGFSNTNSMLTNWEILDQCFDLRQSSQHTMLKFFSRRQLPGESFLDYLHALQLLAAEIDCHKDLASGDQAVCTRFIDGLMPGGLRTHLRRQLPISTAELRRIILRFMDTENDYASTPSSSICQLPAASTAAAVTPIRQDRSRSQQRLNGDVPRRCYYCQRFGKKARKCGHNRQPDRKRNTDVVLLEQEEDGLSRLVINDDN</sequence>
<accession>A0AA85JXP3</accession>
<protein>
    <recommendedName>
        <fullName evidence="3">CCHC-type domain-containing protein</fullName>
    </recommendedName>
</protein>
<dbReference type="Proteomes" id="UP000050795">
    <property type="component" value="Unassembled WGS sequence"/>
</dbReference>
<dbReference type="WBParaSite" id="TREG1_48080.1">
    <property type="protein sequence ID" value="TREG1_48080.1"/>
    <property type="gene ID" value="TREG1_48080"/>
</dbReference>
<evidence type="ECO:0000313" key="1">
    <source>
        <dbReference type="Proteomes" id="UP000050795"/>
    </source>
</evidence>
<name>A0AA85JXP3_TRIRE</name>
<keyword evidence="1" id="KW-1185">Reference proteome</keyword>
<proteinExistence type="predicted"/>
<organism evidence="1 2">
    <name type="scientific">Trichobilharzia regenti</name>
    <name type="common">Nasal bird schistosome</name>
    <dbReference type="NCBI Taxonomy" id="157069"/>
    <lineage>
        <taxon>Eukaryota</taxon>
        <taxon>Metazoa</taxon>
        <taxon>Spiralia</taxon>
        <taxon>Lophotrochozoa</taxon>
        <taxon>Platyhelminthes</taxon>
        <taxon>Trematoda</taxon>
        <taxon>Digenea</taxon>
        <taxon>Strigeidida</taxon>
        <taxon>Schistosomatoidea</taxon>
        <taxon>Schistosomatidae</taxon>
        <taxon>Trichobilharzia</taxon>
    </lineage>
</organism>
<reference evidence="1" key="1">
    <citation type="submission" date="2022-06" db="EMBL/GenBank/DDBJ databases">
        <authorList>
            <person name="Berger JAMES D."/>
            <person name="Berger JAMES D."/>
        </authorList>
    </citation>
    <scope>NUCLEOTIDE SEQUENCE [LARGE SCALE GENOMIC DNA]</scope>
</reference>
<evidence type="ECO:0000313" key="2">
    <source>
        <dbReference type="WBParaSite" id="TREG1_48080.1"/>
    </source>
</evidence>
<dbReference type="AlphaFoldDB" id="A0AA85JXP3"/>